<dbReference type="AlphaFoldDB" id="A0A517Y606"/>
<dbReference type="Gene3D" id="2.60.40.1190">
    <property type="match status" value="1"/>
</dbReference>
<dbReference type="EMBL" id="CP036274">
    <property type="protein sequence ID" value="QDU25674.1"/>
    <property type="molecule type" value="Genomic_DNA"/>
</dbReference>
<accession>A0A517Y606</accession>
<name>A0A517Y606_9BACT</name>
<dbReference type="Proteomes" id="UP000315017">
    <property type="component" value="Chromosome"/>
</dbReference>
<gene>
    <name evidence="1" type="ORF">ETAA8_07440</name>
</gene>
<dbReference type="KEGG" id="aagg:ETAA8_07440"/>
<keyword evidence="2" id="KW-1185">Reference proteome</keyword>
<dbReference type="CDD" id="cd00241">
    <property type="entry name" value="DOMON_like"/>
    <property type="match status" value="1"/>
</dbReference>
<reference evidence="1 2" key="1">
    <citation type="submission" date="2019-02" db="EMBL/GenBank/DDBJ databases">
        <title>Deep-cultivation of Planctomycetes and their phenomic and genomic characterization uncovers novel biology.</title>
        <authorList>
            <person name="Wiegand S."/>
            <person name="Jogler M."/>
            <person name="Boedeker C."/>
            <person name="Pinto D."/>
            <person name="Vollmers J."/>
            <person name="Rivas-Marin E."/>
            <person name="Kohn T."/>
            <person name="Peeters S.H."/>
            <person name="Heuer A."/>
            <person name="Rast P."/>
            <person name="Oberbeckmann S."/>
            <person name="Bunk B."/>
            <person name="Jeske O."/>
            <person name="Meyerdierks A."/>
            <person name="Storesund J.E."/>
            <person name="Kallscheuer N."/>
            <person name="Luecker S."/>
            <person name="Lage O.M."/>
            <person name="Pohl T."/>
            <person name="Merkel B.J."/>
            <person name="Hornburger P."/>
            <person name="Mueller R.-W."/>
            <person name="Bruemmer F."/>
            <person name="Labrenz M."/>
            <person name="Spormann A.M."/>
            <person name="Op den Camp H."/>
            <person name="Overmann J."/>
            <person name="Amann R."/>
            <person name="Jetten M.S.M."/>
            <person name="Mascher T."/>
            <person name="Medema M.H."/>
            <person name="Devos D.P."/>
            <person name="Kaster A.-K."/>
            <person name="Ovreas L."/>
            <person name="Rohde M."/>
            <person name="Galperin M.Y."/>
            <person name="Jogler C."/>
        </authorList>
    </citation>
    <scope>NUCLEOTIDE SEQUENCE [LARGE SCALE GENOMIC DNA]</scope>
    <source>
        <strain evidence="1 2">ETA_A8</strain>
    </source>
</reference>
<dbReference type="SUPFAM" id="SSF49344">
    <property type="entry name" value="CBD9-like"/>
    <property type="match status" value="1"/>
</dbReference>
<organism evidence="1 2">
    <name type="scientific">Anatilimnocola aggregata</name>
    <dbReference type="NCBI Taxonomy" id="2528021"/>
    <lineage>
        <taxon>Bacteria</taxon>
        <taxon>Pseudomonadati</taxon>
        <taxon>Planctomycetota</taxon>
        <taxon>Planctomycetia</taxon>
        <taxon>Pirellulales</taxon>
        <taxon>Pirellulaceae</taxon>
        <taxon>Anatilimnocola</taxon>
    </lineage>
</organism>
<evidence type="ECO:0008006" key="3">
    <source>
        <dbReference type="Google" id="ProtNLM"/>
    </source>
</evidence>
<proteinExistence type="predicted"/>
<evidence type="ECO:0000313" key="2">
    <source>
        <dbReference type="Proteomes" id="UP000315017"/>
    </source>
</evidence>
<evidence type="ECO:0000313" key="1">
    <source>
        <dbReference type="EMBL" id="QDU25674.1"/>
    </source>
</evidence>
<protein>
    <recommendedName>
        <fullName evidence="3">Carbohydrate-binding domain-containing protein</fullName>
    </recommendedName>
</protein>
<dbReference type="RefSeq" id="WP_238397670.1">
    <property type="nucleotide sequence ID" value="NZ_CP036274.1"/>
</dbReference>
<sequence>MSERLVAPTFLFRFAAPCFYTADLWSSKGASLGPKHILPCFGELEGKKIHTEVRAGWSEAGLAFQFVIKGKTQPPWCRDSRIDDSDGVQLWIDTRNTQNIHRAGRFCHRIALLPLGAGRKLDEPLIALLAINRAKESPREIDTRQLQIRGERRHDGYTLQAYLPAQTLTGYTPGDQPSLGFTYAVIDRELGPQTFTVGPEFPFAEDPSLWGTLNLVK</sequence>